<dbReference type="EMBL" id="ML220212">
    <property type="protein sequence ID" value="TGZ76164.1"/>
    <property type="molecule type" value="Genomic_DNA"/>
</dbReference>
<feature type="region of interest" description="Disordered" evidence="2">
    <location>
        <begin position="196"/>
        <end position="234"/>
    </location>
</feature>
<dbReference type="OrthoDB" id="4230923at2759"/>
<evidence type="ECO:0000256" key="2">
    <source>
        <dbReference type="SAM" id="MobiDB-lite"/>
    </source>
</evidence>
<keyword evidence="1" id="KW-0175">Coiled coil</keyword>
<feature type="region of interest" description="Disordered" evidence="2">
    <location>
        <begin position="1"/>
        <end position="30"/>
    </location>
</feature>
<name>A0A4V3SHG9_9PEZI</name>
<accession>A0A4V3SHG9</accession>
<feature type="coiled-coil region" evidence="1">
    <location>
        <begin position="139"/>
        <end position="166"/>
    </location>
</feature>
<gene>
    <name evidence="3" type="ORF">EX30DRAFT_378139</name>
</gene>
<sequence length="410" mass="45602">MAATRKTPPSRATAPPRRLQSLKDTPNYALIPSIALARKKTTERARITLSKRAVEEDAAPLSDTRPTTTTDASVAAFSPPTTDTQPISEASNQDGRESARMQKRPYSARDLVDNLSSEELQQLVERAVQRATNPLKTEIGTLKTKIEQLEESMKNLNHRANIETRREEPPTNTPGSQLVPAIQTPELTWAQRVKKGLPENQEKREDWKMVMSSRERRKKRRQLPQHQNPTPPTPREVIAMNAALDKAGAPPHIRILKIGVNGTGTVTAKMGPKATGNIALNYKETLLKAAEVADSAVEELRANETWHRLKLHAVSLNRYYHPETDSNTPEKGLARLKEDILNVSSASSSSPPAIGKNQLDYGAYGEKAAYKHEHSNMPIQRVYYVLCPSPPLGKPVRVPRNVDYIFITCS</sequence>
<dbReference type="AlphaFoldDB" id="A0A4V3SHG9"/>
<dbReference type="InParanoid" id="A0A4V3SHG9"/>
<feature type="compositionally biased region" description="Low complexity" evidence="2">
    <location>
        <begin position="1"/>
        <end position="18"/>
    </location>
</feature>
<feature type="compositionally biased region" description="Polar residues" evidence="2">
    <location>
        <begin position="79"/>
        <end position="93"/>
    </location>
</feature>
<organism evidence="3 4">
    <name type="scientific">Ascodesmis nigricans</name>
    <dbReference type="NCBI Taxonomy" id="341454"/>
    <lineage>
        <taxon>Eukaryota</taxon>
        <taxon>Fungi</taxon>
        <taxon>Dikarya</taxon>
        <taxon>Ascomycota</taxon>
        <taxon>Pezizomycotina</taxon>
        <taxon>Pezizomycetes</taxon>
        <taxon>Pezizales</taxon>
        <taxon>Ascodesmidaceae</taxon>
        <taxon>Ascodesmis</taxon>
    </lineage>
</organism>
<evidence type="ECO:0000256" key="1">
    <source>
        <dbReference type="SAM" id="Coils"/>
    </source>
</evidence>
<protein>
    <submittedName>
        <fullName evidence="3">Uncharacterized protein</fullName>
    </submittedName>
</protein>
<evidence type="ECO:0000313" key="4">
    <source>
        <dbReference type="Proteomes" id="UP000298138"/>
    </source>
</evidence>
<dbReference type="Proteomes" id="UP000298138">
    <property type="component" value="Unassembled WGS sequence"/>
</dbReference>
<feature type="compositionally biased region" description="Basic and acidic residues" evidence="2">
    <location>
        <begin position="196"/>
        <end position="208"/>
    </location>
</feature>
<feature type="region of interest" description="Disordered" evidence="2">
    <location>
        <begin position="47"/>
        <end position="102"/>
    </location>
</feature>
<evidence type="ECO:0000313" key="3">
    <source>
        <dbReference type="EMBL" id="TGZ76164.1"/>
    </source>
</evidence>
<reference evidence="3 4" key="1">
    <citation type="submission" date="2019-04" db="EMBL/GenBank/DDBJ databases">
        <title>Comparative genomics and transcriptomics to analyze fruiting body development in filamentous ascomycetes.</title>
        <authorList>
            <consortium name="DOE Joint Genome Institute"/>
            <person name="Lutkenhaus R."/>
            <person name="Traeger S."/>
            <person name="Breuer J."/>
            <person name="Kuo A."/>
            <person name="Lipzen A."/>
            <person name="Pangilinan J."/>
            <person name="Dilworth D."/>
            <person name="Sandor L."/>
            <person name="Poggeler S."/>
            <person name="Barry K."/>
            <person name="Grigoriev I.V."/>
            <person name="Nowrousian M."/>
        </authorList>
    </citation>
    <scope>NUCLEOTIDE SEQUENCE [LARGE SCALE GENOMIC DNA]</scope>
    <source>
        <strain evidence="3 4">CBS 389.68</strain>
    </source>
</reference>
<keyword evidence="4" id="KW-1185">Reference proteome</keyword>
<proteinExistence type="predicted"/>